<evidence type="ECO:0000313" key="6">
    <source>
        <dbReference type="EMBL" id="OXZ39170.1"/>
    </source>
</evidence>
<dbReference type="RefSeq" id="WP_002838549.1">
    <property type="nucleotide sequence ID" value="NZ_CABKMR010000001.1"/>
</dbReference>
<name>A0A133N386_FINMA</name>
<dbReference type="InterPro" id="IPR000119">
    <property type="entry name" value="Hist_DNA-bd"/>
</dbReference>
<feature type="compositionally biased region" description="Basic and acidic residues" evidence="5">
    <location>
        <begin position="52"/>
        <end position="70"/>
    </location>
</feature>
<dbReference type="SUPFAM" id="SSF47729">
    <property type="entry name" value="IHF-like DNA-binding proteins"/>
    <property type="match status" value="1"/>
</dbReference>
<dbReference type="PROSITE" id="PS00045">
    <property type="entry name" value="HISTONE_LIKE"/>
    <property type="match status" value="1"/>
</dbReference>
<feature type="region of interest" description="Disordered" evidence="5">
    <location>
        <begin position="52"/>
        <end position="96"/>
    </location>
</feature>
<dbReference type="GO" id="GO:1990178">
    <property type="term" value="C:HU-DNA complex"/>
    <property type="evidence" value="ECO:0007669"/>
    <property type="project" value="UniProtKB-ARBA"/>
</dbReference>
<reference evidence="8" key="2">
    <citation type="submission" date="2017-04" db="EMBL/GenBank/DDBJ databases">
        <title>Finegoldia magna isolated from orthopedic joint implant-associated infections.</title>
        <authorList>
            <person name="Bjorklund S."/>
            <person name="Bruggemann H."/>
            <person name="Jensen A."/>
            <person name="Hellmark B."/>
            <person name="Soderquist B."/>
        </authorList>
    </citation>
    <scope>NUCLEOTIDE SEQUENCE [LARGE SCALE GENOMIC DNA]</scope>
    <source>
        <strain evidence="8">08T492</strain>
    </source>
</reference>
<evidence type="ECO:0000256" key="4">
    <source>
        <dbReference type="RuleBase" id="RU003939"/>
    </source>
</evidence>
<evidence type="ECO:0000256" key="1">
    <source>
        <dbReference type="ARBA" id="ARBA00010529"/>
    </source>
</evidence>
<dbReference type="Proteomes" id="UP000215361">
    <property type="component" value="Unassembled WGS sequence"/>
</dbReference>
<dbReference type="GO" id="GO:0042802">
    <property type="term" value="F:identical protein binding"/>
    <property type="evidence" value="ECO:0007669"/>
    <property type="project" value="UniProtKB-ARBA"/>
</dbReference>
<evidence type="ECO:0000256" key="5">
    <source>
        <dbReference type="SAM" id="MobiDB-lite"/>
    </source>
</evidence>
<dbReference type="GO" id="GO:1990103">
    <property type="term" value="C:DnaA-HU complex"/>
    <property type="evidence" value="ECO:0007669"/>
    <property type="project" value="UniProtKB-ARBA"/>
</dbReference>
<dbReference type="GO" id="GO:0006270">
    <property type="term" value="P:DNA replication initiation"/>
    <property type="evidence" value="ECO:0007669"/>
    <property type="project" value="UniProtKB-ARBA"/>
</dbReference>
<evidence type="ECO:0000256" key="2">
    <source>
        <dbReference type="ARBA" id="ARBA00023067"/>
    </source>
</evidence>
<keyword evidence="3 6" id="KW-0238">DNA-binding</keyword>
<evidence type="ECO:0000313" key="8">
    <source>
        <dbReference type="Proteomes" id="UP000215361"/>
    </source>
</evidence>
<dbReference type="InterPro" id="IPR020816">
    <property type="entry name" value="Histone-like_DNA-bd_CS"/>
</dbReference>
<comment type="similarity">
    <text evidence="1 4">Belongs to the bacterial histone-like protein family.</text>
</comment>
<proteinExistence type="inferred from homology"/>
<dbReference type="Proteomes" id="UP000502899">
    <property type="component" value="Chromosome"/>
</dbReference>
<dbReference type="AlphaFoldDB" id="A0A133N386"/>
<accession>A0A133N386</accession>
<dbReference type="FunFam" id="4.10.520.10:FF:000001">
    <property type="entry name" value="DNA-binding protein HU"/>
    <property type="match status" value="1"/>
</dbReference>
<dbReference type="OMA" id="AFSAGKM"/>
<dbReference type="Gene3D" id="4.10.520.10">
    <property type="entry name" value="IHF-like DNA-binding proteins"/>
    <property type="match status" value="1"/>
</dbReference>
<dbReference type="EMBL" id="CP054000">
    <property type="protein sequence ID" value="QKH79620.1"/>
    <property type="molecule type" value="Genomic_DNA"/>
</dbReference>
<dbReference type="CDD" id="cd13831">
    <property type="entry name" value="HU"/>
    <property type="match status" value="1"/>
</dbReference>
<dbReference type="GO" id="GO:0030527">
    <property type="term" value="F:structural constituent of chromatin"/>
    <property type="evidence" value="ECO:0007669"/>
    <property type="project" value="InterPro"/>
</dbReference>
<evidence type="ECO:0000313" key="9">
    <source>
        <dbReference type="Proteomes" id="UP000502899"/>
    </source>
</evidence>
<evidence type="ECO:0000256" key="3">
    <source>
        <dbReference type="ARBA" id="ARBA00023125"/>
    </source>
</evidence>
<dbReference type="PRINTS" id="PR01727">
    <property type="entry name" value="DNABINDINGHU"/>
</dbReference>
<dbReference type="GO" id="GO:0030261">
    <property type="term" value="P:chromosome condensation"/>
    <property type="evidence" value="ECO:0007669"/>
    <property type="project" value="UniProtKB-KW"/>
</dbReference>
<keyword evidence="2" id="KW-0226">DNA condensation</keyword>
<dbReference type="InterPro" id="IPR010992">
    <property type="entry name" value="IHF-like_DNA-bd_dom_sf"/>
</dbReference>
<dbReference type="Pfam" id="PF00216">
    <property type="entry name" value="Bac_DNA_binding"/>
    <property type="match status" value="1"/>
</dbReference>
<dbReference type="PANTHER" id="PTHR33175">
    <property type="entry name" value="DNA-BINDING PROTEIN HU"/>
    <property type="match status" value="1"/>
</dbReference>
<reference evidence="6" key="1">
    <citation type="journal article" date="2017" name="J. Clin. Microbiol.">
        <title>Finegoldia magna Isolated from Orthopedic Joint Implant-Associated Infections.</title>
        <authorList>
            <person name="Soderquist B."/>
            <person name="Bjorklund S."/>
            <person name="Hellmark B."/>
            <person name="Jensen A."/>
            <person name="Bruggemann H."/>
        </authorList>
    </citation>
    <scope>NUCLEOTIDE SEQUENCE</scope>
    <source>
        <strain evidence="6">08T492</strain>
    </source>
</reference>
<reference evidence="7 9" key="3">
    <citation type="submission" date="2020-05" db="EMBL/GenBank/DDBJ databases">
        <title>FDA dAtabase for Regulatory Grade micrObial Sequences (FDA-ARGOS): Supporting development and validation of Infectious Disease Dx tests.</title>
        <authorList>
            <person name="Pederson C."/>
            <person name="Tallon L."/>
            <person name="Sadzewicz L."/>
            <person name="Zhao X."/>
            <person name="Vavikolanu K."/>
            <person name="Mehta A."/>
            <person name="Aluvathingal J."/>
            <person name="Nadendla S."/>
            <person name="Myers T."/>
            <person name="Yan Y."/>
            <person name="Sichtig H."/>
        </authorList>
    </citation>
    <scope>NUCLEOTIDE SEQUENCE [LARGE SCALE GENOMIC DNA]</scope>
    <source>
        <strain evidence="7 9">FDAARGOS_764</strain>
    </source>
</reference>
<organism evidence="6 8">
    <name type="scientific">Finegoldia magna</name>
    <name type="common">Peptostreptococcus magnus</name>
    <dbReference type="NCBI Taxonomy" id="1260"/>
    <lineage>
        <taxon>Bacteria</taxon>
        <taxon>Bacillati</taxon>
        <taxon>Bacillota</taxon>
        <taxon>Tissierellia</taxon>
        <taxon>Tissierellales</taxon>
        <taxon>Peptoniphilaceae</taxon>
        <taxon>Finegoldia</taxon>
    </lineage>
</organism>
<gene>
    <name evidence="6" type="ORF">B9N56_02120</name>
    <name evidence="7" type="ORF">FOC70_04270</name>
</gene>
<sequence length="96" mass="10672">MNKSELLSSIAKKSELSKVESERALNAFIKTVEETLAKGEKVQLVGFGTFESRERKAREGRNPRNPEEKIQIPASNAPVFKAGKSLKEAVNQKKSK</sequence>
<dbReference type="GO" id="GO:0005829">
    <property type="term" value="C:cytosol"/>
    <property type="evidence" value="ECO:0007669"/>
    <property type="project" value="UniProtKB-ARBA"/>
</dbReference>
<dbReference type="SMART" id="SM00411">
    <property type="entry name" value="BHL"/>
    <property type="match status" value="1"/>
</dbReference>
<dbReference type="EMBL" id="NDYI01000006">
    <property type="protein sequence ID" value="OXZ39170.1"/>
    <property type="molecule type" value="Genomic_DNA"/>
</dbReference>
<dbReference type="GO" id="GO:0003677">
    <property type="term" value="F:DNA binding"/>
    <property type="evidence" value="ECO:0007669"/>
    <property type="project" value="UniProtKB-KW"/>
</dbReference>
<dbReference type="GO" id="GO:0010467">
    <property type="term" value="P:gene expression"/>
    <property type="evidence" value="ECO:0007669"/>
    <property type="project" value="UniProtKB-ARBA"/>
</dbReference>
<dbReference type="PANTHER" id="PTHR33175:SF3">
    <property type="entry name" value="DNA-BINDING PROTEIN HU-BETA"/>
    <property type="match status" value="1"/>
</dbReference>
<evidence type="ECO:0000313" key="7">
    <source>
        <dbReference type="EMBL" id="QKH79620.1"/>
    </source>
</evidence>
<protein>
    <submittedName>
        <fullName evidence="6 7">DNA-binding protein</fullName>
    </submittedName>
</protein>
<feature type="compositionally biased region" description="Basic and acidic residues" evidence="5">
    <location>
        <begin position="85"/>
        <end position="96"/>
    </location>
</feature>